<dbReference type="PANTHER" id="PTHR31956">
    <property type="entry name" value="NON-SPECIFIC PHOSPHOLIPASE C4-RELATED"/>
    <property type="match status" value="1"/>
</dbReference>
<feature type="compositionally biased region" description="Gly residues" evidence="2">
    <location>
        <begin position="424"/>
        <end position="436"/>
    </location>
</feature>
<feature type="compositionally biased region" description="Low complexity" evidence="2">
    <location>
        <begin position="437"/>
        <end position="453"/>
    </location>
</feature>
<dbReference type="GO" id="GO:0016788">
    <property type="term" value="F:hydrolase activity, acting on ester bonds"/>
    <property type="evidence" value="ECO:0007669"/>
    <property type="project" value="InterPro"/>
</dbReference>
<dbReference type="InterPro" id="IPR007312">
    <property type="entry name" value="Phosphoesterase"/>
</dbReference>
<organism evidence="4 5">
    <name type="scientific">Parachaetomium inaequale</name>
    <dbReference type="NCBI Taxonomy" id="2588326"/>
    <lineage>
        <taxon>Eukaryota</taxon>
        <taxon>Fungi</taxon>
        <taxon>Dikarya</taxon>
        <taxon>Ascomycota</taxon>
        <taxon>Pezizomycotina</taxon>
        <taxon>Sordariomycetes</taxon>
        <taxon>Sordariomycetidae</taxon>
        <taxon>Sordariales</taxon>
        <taxon>Chaetomiaceae</taxon>
        <taxon>Parachaetomium</taxon>
    </lineage>
</organism>
<keyword evidence="3" id="KW-0732">Signal</keyword>
<sequence>MKNLIVGAGVMLGLAKGALGGVTAEPSPATKRPPFSTVKPTLSSIYAAQATAEPQSPVSNVPGKAFDRIVQIWLENTNFDASAADPNMQWLASKGILLTNYFAVTHPSEPNYAAVVGGDTFGMDNDDFITFPSNISTVVDLLDTKGISWAGYQEHIPYPGFAGFNFSNQNTFANDYVRKHNPLVLYQSVTDNSTRAAQIKSFVNLTSDITDKKLAQWSFVTPNMTNDGHDTNITFAASWARAFLEPLLKDDYATQNTLFVLSFDENEDYPTPNRVYTVLLGGAVDQSLHGTTDDTFYTHYSMISTVSANWDLPSLGRWDCGANILALVANKTGYRNAAVPHLDRLAFNASYPGPVSDAAFTPGWWPAPNTQARCSSGNGVLKAVADTWGSNQAGTYNYTNVYPYDAVAGVATGADLVTDANDAGSGGGSGTSGSGTGTTSSPSPSSSHNAAAAPVRAGPVGGVVVGALGLVAALLTLL</sequence>
<dbReference type="InterPro" id="IPR017850">
    <property type="entry name" value="Alkaline_phosphatase_core_sf"/>
</dbReference>
<reference evidence="5" key="1">
    <citation type="journal article" date="2023" name="Mol. Phylogenet. Evol.">
        <title>Genome-scale phylogeny and comparative genomics of the fungal order Sordariales.</title>
        <authorList>
            <person name="Hensen N."/>
            <person name="Bonometti L."/>
            <person name="Westerberg I."/>
            <person name="Brannstrom I.O."/>
            <person name="Guillou S."/>
            <person name="Cros-Aarteil S."/>
            <person name="Calhoun S."/>
            <person name="Haridas S."/>
            <person name="Kuo A."/>
            <person name="Mondo S."/>
            <person name="Pangilinan J."/>
            <person name="Riley R."/>
            <person name="LaButti K."/>
            <person name="Andreopoulos B."/>
            <person name="Lipzen A."/>
            <person name="Chen C."/>
            <person name="Yan M."/>
            <person name="Daum C."/>
            <person name="Ng V."/>
            <person name="Clum A."/>
            <person name="Steindorff A."/>
            <person name="Ohm R.A."/>
            <person name="Martin F."/>
            <person name="Silar P."/>
            <person name="Natvig D.O."/>
            <person name="Lalanne C."/>
            <person name="Gautier V."/>
            <person name="Ament-Velasquez S.L."/>
            <person name="Kruys A."/>
            <person name="Hutchinson M.I."/>
            <person name="Powell A.J."/>
            <person name="Barry K."/>
            <person name="Miller A.N."/>
            <person name="Grigoriev I.V."/>
            <person name="Debuchy R."/>
            <person name="Gladieux P."/>
            <person name="Hiltunen Thoren M."/>
            <person name="Johannesson H."/>
        </authorList>
    </citation>
    <scope>NUCLEOTIDE SEQUENCE [LARGE SCALE GENOMIC DNA]</scope>
    <source>
        <strain evidence="5">CBS 284.82</strain>
    </source>
</reference>
<evidence type="ECO:0008006" key="6">
    <source>
        <dbReference type="Google" id="ProtNLM"/>
    </source>
</evidence>
<dbReference type="Proteomes" id="UP001303115">
    <property type="component" value="Unassembled WGS sequence"/>
</dbReference>
<dbReference type="AlphaFoldDB" id="A0AAN6SNY2"/>
<feature type="chain" id="PRO_5042862390" description="Acid phosphatase" evidence="3">
    <location>
        <begin position="21"/>
        <end position="478"/>
    </location>
</feature>
<keyword evidence="1" id="KW-0378">Hydrolase</keyword>
<protein>
    <recommendedName>
        <fullName evidence="6">Acid phosphatase</fullName>
    </recommendedName>
</protein>
<proteinExistence type="predicted"/>
<evidence type="ECO:0000313" key="4">
    <source>
        <dbReference type="EMBL" id="KAK4034649.1"/>
    </source>
</evidence>
<evidence type="ECO:0000256" key="2">
    <source>
        <dbReference type="SAM" id="MobiDB-lite"/>
    </source>
</evidence>
<evidence type="ECO:0000256" key="1">
    <source>
        <dbReference type="ARBA" id="ARBA00022801"/>
    </source>
</evidence>
<dbReference type="Gene3D" id="3.40.720.10">
    <property type="entry name" value="Alkaline Phosphatase, subunit A"/>
    <property type="match status" value="1"/>
</dbReference>
<comment type="caution">
    <text evidence="4">The sequence shown here is derived from an EMBL/GenBank/DDBJ whole genome shotgun (WGS) entry which is preliminary data.</text>
</comment>
<evidence type="ECO:0000256" key="3">
    <source>
        <dbReference type="SAM" id="SignalP"/>
    </source>
</evidence>
<feature type="signal peptide" evidence="3">
    <location>
        <begin position="1"/>
        <end position="20"/>
    </location>
</feature>
<dbReference type="PANTHER" id="PTHR31956:SF8">
    <property type="entry name" value="ACID PHOSPHATASE PHOA (AFU_ORTHOLOGUE AFUA_1G03570)"/>
    <property type="match status" value="1"/>
</dbReference>
<feature type="region of interest" description="Disordered" evidence="2">
    <location>
        <begin position="422"/>
        <end position="453"/>
    </location>
</feature>
<gene>
    <name evidence="4" type="ORF">C8A01DRAFT_18596</name>
</gene>
<evidence type="ECO:0000313" key="5">
    <source>
        <dbReference type="Proteomes" id="UP001303115"/>
    </source>
</evidence>
<dbReference type="EMBL" id="MU854471">
    <property type="protein sequence ID" value="KAK4034649.1"/>
    <property type="molecule type" value="Genomic_DNA"/>
</dbReference>
<keyword evidence="5" id="KW-1185">Reference proteome</keyword>
<dbReference type="GO" id="GO:0009395">
    <property type="term" value="P:phospholipid catabolic process"/>
    <property type="evidence" value="ECO:0007669"/>
    <property type="project" value="TreeGrafter"/>
</dbReference>
<name>A0AAN6SNY2_9PEZI</name>
<accession>A0AAN6SNY2</accession>
<dbReference type="FunFam" id="3.40.720.10:FF:000064">
    <property type="entry name" value="Probable acid phosphatase Pho610"/>
    <property type="match status" value="1"/>
</dbReference>
<dbReference type="Pfam" id="PF04185">
    <property type="entry name" value="Phosphoesterase"/>
    <property type="match status" value="1"/>
</dbReference>